<evidence type="ECO:0000256" key="6">
    <source>
        <dbReference type="ARBA" id="ARBA00022723"/>
    </source>
</evidence>
<evidence type="ECO:0000256" key="8">
    <source>
        <dbReference type="ARBA" id="ARBA00022848"/>
    </source>
</evidence>
<dbReference type="GO" id="GO:0016705">
    <property type="term" value="F:oxidoreductase activity, acting on paired donors, with incorporation or reduction of molecular oxygen"/>
    <property type="evidence" value="ECO:0007669"/>
    <property type="project" value="InterPro"/>
</dbReference>
<dbReference type="PRINTS" id="PR00385">
    <property type="entry name" value="P450"/>
</dbReference>
<dbReference type="FunFam" id="1.10.630.10:FF:000042">
    <property type="entry name" value="Cytochrome P450"/>
    <property type="match status" value="1"/>
</dbReference>
<sequence>MVLWTLVAILAVIIYVASNYFHSYWLRRNVPQKNPSFLVGTIGELFRGKKGIGEEFYDIYNQCKGQKVTGLYFLYRPALLVNDPEIVQNVMIKDFSSFHDRGVFCDEEVDPLPANLFSLEGQKWRDLRVKLSPVFTSGKLKGMFPTIRSSSKTLENYMMKNINNGTNTFDMRDLMARFTTNIISSVAFGIENDCINDRENIFRKMGMKIFETDFKQSLKFMANFLMPSILSFFKIKITFDEVEEFFMSIARQTIDHREKSKENERKDFMQLMIQLKNQGYLSVDKDDENDQNEKQFDTQKMTFTQLVSQSFLFFTAGFETSSSTTNFCLFEITKNSEVQKKVHEELDKVFKSCDINEVTYEMLNELKYLDFCIDEALRKYPIVPILNRECTKEYEIPDSDMTIEKGTPIIIPVLGLQRDPEIYDEPMKFIPERFLNSSNGNAKLKGVTYSPFGTGPHNCIGERMGKLQTKIGLATVLSKFKFEFVDKSYMSKEIDFDPKQFVLTPKQKIEYRALIR</sequence>
<dbReference type="GO" id="GO:0004497">
    <property type="term" value="F:monooxygenase activity"/>
    <property type="evidence" value="ECO:0007669"/>
    <property type="project" value="UniProtKB-KW"/>
</dbReference>
<evidence type="ECO:0000256" key="3">
    <source>
        <dbReference type="ARBA" id="ARBA00004406"/>
    </source>
</evidence>
<evidence type="ECO:0000256" key="11">
    <source>
        <dbReference type="ARBA" id="ARBA00023033"/>
    </source>
</evidence>
<dbReference type="Proteomes" id="UP001107558">
    <property type="component" value="Chromosome 1"/>
</dbReference>
<comment type="similarity">
    <text evidence="4 14">Belongs to the cytochrome P450 family.</text>
</comment>
<dbReference type="Gene3D" id="1.10.630.10">
    <property type="entry name" value="Cytochrome P450"/>
    <property type="match status" value="1"/>
</dbReference>
<dbReference type="PROSITE" id="PS00086">
    <property type="entry name" value="CYTOCHROME_P450"/>
    <property type="match status" value="1"/>
</dbReference>
<keyword evidence="5 13" id="KW-0349">Heme</keyword>
<keyword evidence="7" id="KW-0256">Endoplasmic reticulum</keyword>
<keyword evidence="6 13" id="KW-0479">Metal-binding</keyword>
<keyword evidence="12" id="KW-0472">Membrane</keyword>
<dbReference type="PRINTS" id="PR00463">
    <property type="entry name" value="EP450I"/>
</dbReference>
<dbReference type="AlphaFoldDB" id="A0A9J6CQJ3"/>
<evidence type="ECO:0000256" key="5">
    <source>
        <dbReference type="ARBA" id="ARBA00022617"/>
    </source>
</evidence>
<evidence type="ECO:0000256" key="13">
    <source>
        <dbReference type="PIRSR" id="PIRSR602401-1"/>
    </source>
</evidence>
<dbReference type="InterPro" id="IPR001128">
    <property type="entry name" value="Cyt_P450"/>
</dbReference>
<comment type="cofactor">
    <cofactor evidence="1 13">
        <name>heme</name>
        <dbReference type="ChEBI" id="CHEBI:30413"/>
    </cofactor>
</comment>
<name>A0A9J6CQJ3_POLVA</name>
<evidence type="ECO:0000256" key="2">
    <source>
        <dbReference type="ARBA" id="ARBA00004174"/>
    </source>
</evidence>
<dbReference type="InterPro" id="IPR017972">
    <property type="entry name" value="Cyt_P450_CS"/>
</dbReference>
<evidence type="ECO:0000256" key="1">
    <source>
        <dbReference type="ARBA" id="ARBA00001971"/>
    </source>
</evidence>
<keyword evidence="10 13" id="KW-0408">Iron</keyword>
<dbReference type="InterPro" id="IPR002401">
    <property type="entry name" value="Cyt_P450_E_grp-I"/>
</dbReference>
<dbReference type="GO" id="GO:0005506">
    <property type="term" value="F:iron ion binding"/>
    <property type="evidence" value="ECO:0007669"/>
    <property type="project" value="InterPro"/>
</dbReference>
<evidence type="ECO:0000256" key="4">
    <source>
        <dbReference type="ARBA" id="ARBA00010617"/>
    </source>
</evidence>
<dbReference type="InterPro" id="IPR036396">
    <property type="entry name" value="Cyt_P450_sf"/>
</dbReference>
<keyword evidence="9 14" id="KW-0560">Oxidoreductase</keyword>
<keyword evidence="16" id="KW-1185">Reference proteome</keyword>
<proteinExistence type="inferred from homology"/>
<comment type="subcellular location">
    <subcellularLocation>
        <location evidence="3">Endoplasmic reticulum membrane</location>
        <topology evidence="3">Peripheral membrane protein</topology>
    </subcellularLocation>
    <subcellularLocation>
        <location evidence="2">Microsome membrane</location>
        <topology evidence="2">Peripheral membrane protein</topology>
    </subcellularLocation>
</comment>
<accession>A0A9J6CQJ3</accession>
<dbReference type="PANTHER" id="PTHR24292:SF100">
    <property type="entry name" value="CYTOCHROME P450 6A16, ISOFORM B-RELATED"/>
    <property type="match status" value="1"/>
</dbReference>
<feature type="binding site" description="axial binding residue" evidence="13">
    <location>
        <position position="459"/>
    </location>
    <ligand>
        <name>heme</name>
        <dbReference type="ChEBI" id="CHEBI:30413"/>
    </ligand>
    <ligandPart>
        <name>Fe</name>
        <dbReference type="ChEBI" id="CHEBI:18248"/>
    </ligandPart>
</feature>
<evidence type="ECO:0000256" key="9">
    <source>
        <dbReference type="ARBA" id="ARBA00023002"/>
    </source>
</evidence>
<dbReference type="GO" id="GO:0020037">
    <property type="term" value="F:heme binding"/>
    <property type="evidence" value="ECO:0007669"/>
    <property type="project" value="InterPro"/>
</dbReference>
<dbReference type="SUPFAM" id="SSF48264">
    <property type="entry name" value="Cytochrome P450"/>
    <property type="match status" value="1"/>
</dbReference>
<evidence type="ECO:0008006" key="17">
    <source>
        <dbReference type="Google" id="ProtNLM"/>
    </source>
</evidence>
<evidence type="ECO:0000313" key="15">
    <source>
        <dbReference type="EMBL" id="KAG5684481.1"/>
    </source>
</evidence>
<dbReference type="GO" id="GO:0005789">
    <property type="term" value="C:endoplasmic reticulum membrane"/>
    <property type="evidence" value="ECO:0007669"/>
    <property type="project" value="UniProtKB-SubCell"/>
</dbReference>
<dbReference type="EMBL" id="JADBJN010000001">
    <property type="protein sequence ID" value="KAG5684481.1"/>
    <property type="molecule type" value="Genomic_DNA"/>
</dbReference>
<evidence type="ECO:0000256" key="10">
    <source>
        <dbReference type="ARBA" id="ARBA00023004"/>
    </source>
</evidence>
<dbReference type="OrthoDB" id="2789670at2759"/>
<evidence type="ECO:0000256" key="12">
    <source>
        <dbReference type="ARBA" id="ARBA00023136"/>
    </source>
</evidence>
<comment type="caution">
    <text evidence="15">The sequence shown here is derived from an EMBL/GenBank/DDBJ whole genome shotgun (WGS) entry which is preliminary data.</text>
</comment>
<organism evidence="15 16">
    <name type="scientific">Polypedilum vanderplanki</name>
    <name type="common">Sleeping chironomid midge</name>
    <dbReference type="NCBI Taxonomy" id="319348"/>
    <lineage>
        <taxon>Eukaryota</taxon>
        <taxon>Metazoa</taxon>
        <taxon>Ecdysozoa</taxon>
        <taxon>Arthropoda</taxon>
        <taxon>Hexapoda</taxon>
        <taxon>Insecta</taxon>
        <taxon>Pterygota</taxon>
        <taxon>Neoptera</taxon>
        <taxon>Endopterygota</taxon>
        <taxon>Diptera</taxon>
        <taxon>Nematocera</taxon>
        <taxon>Chironomoidea</taxon>
        <taxon>Chironomidae</taxon>
        <taxon>Chironominae</taxon>
        <taxon>Polypedilum</taxon>
        <taxon>Polypedilum</taxon>
    </lineage>
</organism>
<dbReference type="CDD" id="cd11056">
    <property type="entry name" value="CYP6-like"/>
    <property type="match status" value="1"/>
</dbReference>
<dbReference type="InterPro" id="IPR050476">
    <property type="entry name" value="Insect_CytP450_Detox"/>
</dbReference>
<gene>
    <name evidence="15" type="ORF">PVAND_013713</name>
</gene>
<evidence type="ECO:0000256" key="7">
    <source>
        <dbReference type="ARBA" id="ARBA00022824"/>
    </source>
</evidence>
<dbReference type="PANTHER" id="PTHR24292">
    <property type="entry name" value="CYTOCHROME P450"/>
    <property type="match status" value="1"/>
</dbReference>
<keyword evidence="11 14" id="KW-0503">Monooxygenase</keyword>
<dbReference type="Pfam" id="PF00067">
    <property type="entry name" value="p450"/>
    <property type="match status" value="1"/>
</dbReference>
<protein>
    <recommendedName>
        <fullName evidence="17">Cytochrome P450</fullName>
    </recommendedName>
</protein>
<reference evidence="15" key="1">
    <citation type="submission" date="2021-03" db="EMBL/GenBank/DDBJ databases">
        <title>Chromosome level genome of the anhydrobiotic midge Polypedilum vanderplanki.</title>
        <authorList>
            <person name="Yoshida Y."/>
            <person name="Kikawada T."/>
            <person name="Gusev O."/>
        </authorList>
    </citation>
    <scope>NUCLEOTIDE SEQUENCE</scope>
    <source>
        <strain evidence="15">NIAS01</strain>
        <tissue evidence="15">Whole body or cell culture</tissue>
    </source>
</reference>
<evidence type="ECO:0000313" key="16">
    <source>
        <dbReference type="Proteomes" id="UP001107558"/>
    </source>
</evidence>
<evidence type="ECO:0000256" key="14">
    <source>
        <dbReference type="RuleBase" id="RU000461"/>
    </source>
</evidence>
<keyword evidence="8" id="KW-0492">Microsome</keyword>